<protein>
    <submittedName>
        <fullName evidence="1">Phytanoyl-CoA dioxygenase (PhyH)</fullName>
    </submittedName>
</protein>
<keyword evidence="1" id="KW-0560">Oxidoreductase</keyword>
<gene>
    <name evidence="1" type="ORF">BV97_05056</name>
</gene>
<proteinExistence type="predicted"/>
<dbReference type="RefSeq" id="WP_231958350.1">
    <property type="nucleotide sequence ID" value="NZ_CP017076.1"/>
</dbReference>
<organism evidence="1 2">
    <name type="scientific">Novosphingobium resinovorum</name>
    <dbReference type="NCBI Taxonomy" id="158500"/>
    <lineage>
        <taxon>Bacteria</taxon>
        <taxon>Pseudomonadati</taxon>
        <taxon>Pseudomonadota</taxon>
        <taxon>Alphaproteobacteria</taxon>
        <taxon>Sphingomonadales</taxon>
        <taxon>Sphingomonadaceae</taxon>
        <taxon>Novosphingobium</taxon>
    </lineage>
</organism>
<dbReference type="Proteomes" id="UP000024329">
    <property type="component" value="Unassembled WGS sequence"/>
</dbReference>
<dbReference type="SUPFAM" id="SSF51197">
    <property type="entry name" value="Clavaminate synthase-like"/>
    <property type="match status" value="1"/>
</dbReference>
<dbReference type="Pfam" id="PF05721">
    <property type="entry name" value="PhyH"/>
    <property type="match status" value="1"/>
</dbReference>
<accession>A0A031JK03</accession>
<evidence type="ECO:0000313" key="2">
    <source>
        <dbReference type="Proteomes" id="UP000024329"/>
    </source>
</evidence>
<dbReference type="GO" id="GO:0016706">
    <property type="term" value="F:2-oxoglutarate-dependent dioxygenase activity"/>
    <property type="evidence" value="ECO:0007669"/>
    <property type="project" value="UniProtKB-ARBA"/>
</dbReference>
<dbReference type="EMBL" id="JFYZ01000049">
    <property type="protein sequence ID" value="EZP73045.1"/>
    <property type="molecule type" value="Genomic_DNA"/>
</dbReference>
<dbReference type="eggNOG" id="COG5285">
    <property type="taxonomic scope" value="Bacteria"/>
</dbReference>
<keyword evidence="1" id="KW-0223">Dioxygenase</keyword>
<evidence type="ECO:0000313" key="1">
    <source>
        <dbReference type="EMBL" id="EZP73045.1"/>
    </source>
</evidence>
<dbReference type="InterPro" id="IPR008775">
    <property type="entry name" value="Phytyl_CoA_dOase-like"/>
</dbReference>
<dbReference type="AlphaFoldDB" id="A0A031JK03"/>
<comment type="caution">
    <text evidence="1">The sequence shown here is derived from an EMBL/GenBank/DDBJ whole genome shotgun (WGS) entry which is preliminary data.</text>
</comment>
<name>A0A031JK03_9SPHN</name>
<reference evidence="1 2" key="1">
    <citation type="submission" date="2014-03" db="EMBL/GenBank/DDBJ databases">
        <title>Whole genome sequence of Novosphingobium resinovorum KF1.</title>
        <authorList>
            <person name="Gan H.M."/>
            <person name="Gan H.Y."/>
            <person name="Chew T.H."/>
            <person name="Savka M.A."/>
        </authorList>
    </citation>
    <scope>NUCLEOTIDE SEQUENCE [LARGE SCALE GENOMIC DNA]</scope>
    <source>
        <strain evidence="1 2">KF1</strain>
    </source>
</reference>
<dbReference type="Gene3D" id="2.60.120.620">
    <property type="entry name" value="q2cbj1_9rhob like domain"/>
    <property type="match status" value="1"/>
</dbReference>
<sequence>MSNRRFPVIDEMLTVRIHIDPVDDENAPLLVALGSHRFGRIPAPAVEQIAQGLQKHVCLADAGDVWFYRTPILHASNAARPGRRRRVLQVDYAIGALPSGLEWLGI</sequence>